<dbReference type="GO" id="GO:0009011">
    <property type="term" value="F:alpha-1,4-glucan glucosyltransferase (ADP-glucose donor) activity"/>
    <property type="evidence" value="ECO:0007669"/>
    <property type="project" value="UniProtKB-UniRule"/>
</dbReference>
<keyword evidence="4 7" id="KW-0328">Glycosyltransferase</keyword>
<feature type="domain" description="Starch synthase catalytic" evidence="9">
    <location>
        <begin position="7"/>
        <end position="241"/>
    </location>
</feature>
<dbReference type="Pfam" id="PF00534">
    <property type="entry name" value="Glycos_transf_1"/>
    <property type="match status" value="1"/>
</dbReference>
<dbReference type="Proteomes" id="UP000474718">
    <property type="component" value="Unassembled WGS sequence"/>
</dbReference>
<dbReference type="InterPro" id="IPR013534">
    <property type="entry name" value="Starch_synth_cat_dom"/>
</dbReference>
<evidence type="ECO:0000313" key="12">
    <source>
        <dbReference type="Proteomes" id="UP000184089"/>
    </source>
</evidence>
<dbReference type="NCBIfam" id="NF001898">
    <property type="entry name" value="PRK00654.1-1"/>
    <property type="match status" value="1"/>
</dbReference>
<evidence type="ECO:0000313" key="13">
    <source>
        <dbReference type="Proteomes" id="UP000474718"/>
    </source>
</evidence>
<evidence type="ECO:0000313" key="10">
    <source>
        <dbReference type="EMBL" id="MZL70729.1"/>
    </source>
</evidence>
<accession>A0AAQ1RWE6</accession>
<dbReference type="Proteomes" id="UP000184089">
    <property type="component" value="Unassembled WGS sequence"/>
</dbReference>
<feature type="domain" description="Glycosyl transferase family 1" evidence="8">
    <location>
        <begin position="295"/>
        <end position="442"/>
    </location>
</feature>
<dbReference type="HAMAP" id="MF_00484">
    <property type="entry name" value="Glycogen_synth"/>
    <property type="match status" value="1"/>
</dbReference>
<evidence type="ECO:0000256" key="5">
    <source>
        <dbReference type="ARBA" id="ARBA00022679"/>
    </source>
</evidence>
<keyword evidence="13" id="KW-1185">Reference proteome</keyword>
<comment type="function">
    <text evidence="2 7">Synthesizes alpha-1,4-glucan chains using ADP-glucose.</text>
</comment>
<evidence type="ECO:0000256" key="2">
    <source>
        <dbReference type="ARBA" id="ARBA00002764"/>
    </source>
</evidence>
<dbReference type="EMBL" id="FQVY01000003">
    <property type="protein sequence ID" value="SHG29157.1"/>
    <property type="molecule type" value="Genomic_DNA"/>
</dbReference>
<proteinExistence type="inferred from homology"/>
<evidence type="ECO:0000256" key="3">
    <source>
        <dbReference type="ARBA" id="ARBA00010281"/>
    </source>
</evidence>
<dbReference type="EC" id="2.4.1.21" evidence="7"/>
<dbReference type="SUPFAM" id="SSF53756">
    <property type="entry name" value="UDP-Glycosyltransferase/glycogen phosphorylase"/>
    <property type="match status" value="1"/>
</dbReference>
<dbReference type="AlphaFoldDB" id="A0AAQ1RWE6"/>
<dbReference type="InterPro" id="IPR011835">
    <property type="entry name" value="GS/SS"/>
</dbReference>
<dbReference type="GO" id="GO:0005978">
    <property type="term" value="P:glycogen biosynthetic process"/>
    <property type="evidence" value="ECO:0007669"/>
    <property type="project" value="UniProtKB-UniRule"/>
</dbReference>
<dbReference type="GO" id="GO:0004373">
    <property type="term" value="F:alpha-1,4-glucan glucosyltransferase (UDP-glucose donor) activity"/>
    <property type="evidence" value="ECO:0007669"/>
    <property type="project" value="InterPro"/>
</dbReference>
<reference evidence="11" key="1">
    <citation type="submission" date="2016-11" db="EMBL/GenBank/DDBJ databases">
        <authorList>
            <person name="Varghese N."/>
            <person name="Submissions S."/>
        </authorList>
    </citation>
    <scope>NUCLEOTIDE SEQUENCE</scope>
    <source>
        <strain evidence="11">DSM 4029</strain>
    </source>
</reference>
<name>A0AAQ1RWE6_9FIRM</name>
<comment type="caution">
    <text evidence="11">The sequence shown here is derived from an EMBL/GenBank/DDBJ whole genome shotgun (WGS) entry which is preliminary data.</text>
</comment>
<evidence type="ECO:0000256" key="4">
    <source>
        <dbReference type="ARBA" id="ARBA00022676"/>
    </source>
</evidence>
<evidence type="ECO:0000259" key="9">
    <source>
        <dbReference type="Pfam" id="PF08323"/>
    </source>
</evidence>
<feature type="binding site" evidence="7">
    <location>
        <position position="20"/>
    </location>
    <ligand>
        <name>ADP-alpha-D-glucose</name>
        <dbReference type="ChEBI" id="CHEBI:57498"/>
    </ligand>
</feature>
<evidence type="ECO:0000256" key="1">
    <source>
        <dbReference type="ARBA" id="ARBA00001478"/>
    </source>
</evidence>
<dbReference type="EMBL" id="WWVX01000010">
    <property type="protein sequence ID" value="MZL70729.1"/>
    <property type="molecule type" value="Genomic_DNA"/>
</dbReference>
<comment type="pathway">
    <text evidence="7">Glycan biosynthesis; glycogen biosynthesis.</text>
</comment>
<dbReference type="PANTHER" id="PTHR45825">
    <property type="entry name" value="GRANULE-BOUND STARCH SYNTHASE 1, CHLOROPLASTIC/AMYLOPLASTIC"/>
    <property type="match status" value="1"/>
</dbReference>
<keyword evidence="5 7" id="KW-0808">Transferase</keyword>
<evidence type="ECO:0000256" key="6">
    <source>
        <dbReference type="ARBA" id="ARBA00023056"/>
    </source>
</evidence>
<sequence length="481" mass="54735">MAEKRVKVLLAGAECAPFAKIGGLADVLGTLPQELIRLGMDARVILPFHSQIKAKYAEKTEHVADFHIDLGWRKDKYVGVEKLVKDKVTYYFIDSNDYFSGPVYKGGMEEGEQYAFFSRAVIECLDKIGFMPDLLQCNDWHTAVIPMLIKTQYEGRPQGKIKTVYTMHNLMYQGVFSFGTVQDWLNIDSRYYHPDYMELNGCANFVKSALVFADKLSTVSPSYAEEIKTPYYACNLEGMLNKRAGDLVGIVNGIDINEWDPATDPHTPYHFDRNDLTGKRQNKEALYRELGLTVPVDTPLIGMVSRMTEQKGFDLVMRVFDEIMEEDVAIVLVGTGDYKYEHFFWEMERKYKGRVCSYLAYSNAVAHRVYAASDLFLMPSKFEPCGISQMIAMRYGTLPVVRETGGLRDTVFPYDEQNGQGNGFSFANFNAHDMLYVIRYALSVLADEGAHRELVNHALDCDNSFAVSAEKYYTMFMDVLR</sequence>
<dbReference type="RefSeq" id="WP_021658201.1">
    <property type="nucleotide sequence ID" value="NZ_FQVY01000003.1"/>
</dbReference>
<gene>
    <name evidence="7 10" type="primary">glgA</name>
    <name evidence="10" type="ORF">GT747_13310</name>
    <name evidence="11" type="ORF">SAMN05444424_1996</name>
</gene>
<comment type="similarity">
    <text evidence="3 7">Belongs to the glycosyltransferase 1 family. Bacterial/plant glycogen synthase subfamily.</text>
</comment>
<dbReference type="PANTHER" id="PTHR45825:SF11">
    <property type="entry name" value="ALPHA AMYLASE DOMAIN-CONTAINING PROTEIN"/>
    <property type="match status" value="1"/>
</dbReference>
<dbReference type="InterPro" id="IPR001296">
    <property type="entry name" value="Glyco_trans_1"/>
</dbReference>
<reference evidence="12" key="2">
    <citation type="submission" date="2016-11" db="EMBL/GenBank/DDBJ databases">
        <authorList>
            <person name="Jaros S."/>
            <person name="Januszkiewicz K."/>
            <person name="Wedrychowicz H."/>
        </authorList>
    </citation>
    <scope>NUCLEOTIDE SEQUENCE [LARGE SCALE GENOMIC DNA]</scope>
    <source>
        <strain evidence="12">DSM 4029</strain>
    </source>
</reference>
<organism evidence="11 12">
    <name type="scientific">Bittarella massiliensis</name>
    <name type="common">ex Durand et al. 2017</name>
    <dbReference type="NCBI Taxonomy" id="1720313"/>
    <lineage>
        <taxon>Bacteria</taxon>
        <taxon>Bacillati</taxon>
        <taxon>Bacillota</taxon>
        <taxon>Clostridia</taxon>
        <taxon>Eubacteriales</taxon>
        <taxon>Oscillospiraceae</taxon>
        <taxon>Bittarella (ex Durand et al. 2017)</taxon>
    </lineage>
</organism>
<comment type="catalytic activity">
    <reaction evidence="1 7">
        <text>[(1-&gt;4)-alpha-D-glucosyl](n) + ADP-alpha-D-glucose = [(1-&gt;4)-alpha-D-glucosyl](n+1) + ADP + H(+)</text>
        <dbReference type="Rhea" id="RHEA:18189"/>
        <dbReference type="Rhea" id="RHEA-COMP:9584"/>
        <dbReference type="Rhea" id="RHEA-COMP:9587"/>
        <dbReference type="ChEBI" id="CHEBI:15378"/>
        <dbReference type="ChEBI" id="CHEBI:15444"/>
        <dbReference type="ChEBI" id="CHEBI:57498"/>
        <dbReference type="ChEBI" id="CHEBI:456216"/>
        <dbReference type="EC" id="2.4.1.21"/>
    </reaction>
</comment>
<dbReference type="NCBIfam" id="TIGR02095">
    <property type="entry name" value="glgA"/>
    <property type="match status" value="1"/>
</dbReference>
<protein>
    <recommendedName>
        <fullName evidence="7">Glycogen synthase</fullName>
        <ecNumber evidence="7">2.4.1.21</ecNumber>
    </recommendedName>
    <alternativeName>
        <fullName evidence="7">Starch [bacterial glycogen] synthase</fullName>
    </alternativeName>
</protein>
<dbReference type="Gene3D" id="3.40.50.2000">
    <property type="entry name" value="Glycogen Phosphorylase B"/>
    <property type="match status" value="2"/>
</dbReference>
<evidence type="ECO:0000313" key="11">
    <source>
        <dbReference type="EMBL" id="SHG29157.1"/>
    </source>
</evidence>
<evidence type="ECO:0000256" key="7">
    <source>
        <dbReference type="HAMAP-Rule" id="MF_00484"/>
    </source>
</evidence>
<reference evidence="10 13" key="3">
    <citation type="journal article" date="2019" name="Nat. Med.">
        <title>A library of human gut bacterial isolates paired with longitudinal multiomics data enables mechanistic microbiome research.</title>
        <authorList>
            <person name="Poyet M."/>
            <person name="Groussin M."/>
            <person name="Gibbons S.M."/>
            <person name="Avila-Pacheco J."/>
            <person name="Jiang X."/>
            <person name="Kearney S.M."/>
            <person name="Perrotta A.R."/>
            <person name="Berdy B."/>
            <person name="Zhao S."/>
            <person name="Lieberman T.D."/>
            <person name="Swanson P.K."/>
            <person name="Smith M."/>
            <person name="Roesemann S."/>
            <person name="Alexander J.E."/>
            <person name="Rich S.A."/>
            <person name="Livny J."/>
            <person name="Vlamakis H."/>
            <person name="Clish C."/>
            <person name="Bullock K."/>
            <person name="Deik A."/>
            <person name="Scott J."/>
            <person name="Pierce K.A."/>
            <person name="Xavier R.J."/>
            <person name="Alm E.J."/>
        </authorList>
    </citation>
    <scope>NUCLEOTIDE SEQUENCE [LARGE SCALE GENOMIC DNA]</scope>
    <source>
        <strain evidence="10 13">BIOML-A2</strain>
    </source>
</reference>
<keyword evidence="6 7" id="KW-0320">Glycogen biosynthesis</keyword>
<evidence type="ECO:0000259" key="8">
    <source>
        <dbReference type="Pfam" id="PF00534"/>
    </source>
</evidence>
<dbReference type="CDD" id="cd03791">
    <property type="entry name" value="GT5_Glycogen_synthase_DULL1-like"/>
    <property type="match status" value="1"/>
</dbReference>
<dbReference type="Pfam" id="PF08323">
    <property type="entry name" value="Glyco_transf_5"/>
    <property type="match status" value="1"/>
</dbReference>